<name>A0A162N1U5_PHYB8</name>
<dbReference type="OrthoDB" id="2287073at2759"/>
<keyword evidence="3" id="KW-1185">Reference proteome</keyword>
<dbReference type="EMBL" id="KV440998">
    <property type="protein sequence ID" value="OAD67628.1"/>
    <property type="molecule type" value="Genomic_DNA"/>
</dbReference>
<dbReference type="InterPro" id="IPR031872">
    <property type="entry name" value="NDC10_II"/>
</dbReference>
<feature type="non-terminal residue" evidence="2">
    <location>
        <position position="1"/>
    </location>
</feature>
<sequence>KTIKYGTAMTYFAAIMDMYQKQVKVGVNNYSHPRKACIQLLDNMKKVEFADLQTVMLDCEEPSKCPAFVLVLKQGKINQFGQIELAACLQNSKVEICPFIALGCYFFWK</sequence>
<evidence type="ECO:0000313" key="2">
    <source>
        <dbReference type="EMBL" id="OAD67628.1"/>
    </source>
</evidence>
<dbReference type="Proteomes" id="UP000077315">
    <property type="component" value="Unassembled WGS sequence"/>
</dbReference>
<accession>A0A162N1U5</accession>
<evidence type="ECO:0000259" key="1">
    <source>
        <dbReference type="Pfam" id="PF16787"/>
    </source>
</evidence>
<dbReference type="AlphaFoldDB" id="A0A162N1U5"/>
<feature type="domain" description="Ndc10" evidence="1">
    <location>
        <begin position="45"/>
        <end position="109"/>
    </location>
</feature>
<dbReference type="RefSeq" id="XP_018285668.1">
    <property type="nucleotide sequence ID" value="XM_018428620.1"/>
</dbReference>
<dbReference type="GeneID" id="28989526"/>
<dbReference type="Pfam" id="PF16787">
    <property type="entry name" value="NDC10_II"/>
    <property type="match status" value="1"/>
</dbReference>
<dbReference type="InParanoid" id="A0A162N1U5"/>
<gene>
    <name evidence="2" type="ORF">PHYBLDRAFT_118157</name>
</gene>
<dbReference type="STRING" id="763407.A0A162N1U5"/>
<organism evidence="2 3">
    <name type="scientific">Phycomyces blakesleeanus (strain ATCC 8743b / DSM 1359 / FGSC 10004 / NBRC 33097 / NRRL 1555)</name>
    <dbReference type="NCBI Taxonomy" id="763407"/>
    <lineage>
        <taxon>Eukaryota</taxon>
        <taxon>Fungi</taxon>
        <taxon>Fungi incertae sedis</taxon>
        <taxon>Mucoromycota</taxon>
        <taxon>Mucoromycotina</taxon>
        <taxon>Mucoromycetes</taxon>
        <taxon>Mucorales</taxon>
        <taxon>Phycomycetaceae</taxon>
        <taxon>Phycomyces</taxon>
    </lineage>
</organism>
<dbReference type="GO" id="GO:0003677">
    <property type="term" value="F:DNA binding"/>
    <property type="evidence" value="ECO:0007669"/>
    <property type="project" value="InterPro"/>
</dbReference>
<protein>
    <recommendedName>
        <fullName evidence="1">Ndc10 domain-containing protein</fullName>
    </recommendedName>
</protein>
<dbReference type="InterPro" id="IPR038279">
    <property type="entry name" value="Ndc10_dom2_sf"/>
</dbReference>
<reference evidence="3" key="1">
    <citation type="submission" date="2015-06" db="EMBL/GenBank/DDBJ databases">
        <title>Expansion of signal transduction pathways in fungi by whole-genome duplication.</title>
        <authorList>
            <consortium name="DOE Joint Genome Institute"/>
            <person name="Corrochano L.M."/>
            <person name="Kuo A."/>
            <person name="Marcet-Houben M."/>
            <person name="Polaino S."/>
            <person name="Salamov A."/>
            <person name="Villalobos J.M."/>
            <person name="Alvarez M.I."/>
            <person name="Avalos J."/>
            <person name="Benito E.P."/>
            <person name="Benoit I."/>
            <person name="Burger G."/>
            <person name="Camino L.P."/>
            <person name="Canovas D."/>
            <person name="Cerda-Olmedo E."/>
            <person name="Cheng J.-F."/>
            <person name="Dominguez A."/>
            <person name="Elias M."/>
            <person name="Eslava A.P."/>
            <person name="Glaser F."/>
            <person name="Grimwood J."/>
            <person name="Gutierrez G."/>
            <person name="Heitman J."/>
            <person name="Henrissat B."/>
            <person name="Iturriaga E.A."/>
            <person name="Lang B.F."/>
            <person name="Lavin J.L."/>
            <person name="Lee S."/>
            <person name="Li W."/>
            <person name="Lindquist E."/>
            <person name="Lopez-Garcia S."/>
            <person name="Luque E.M."/>
            <person name="Marcos A.T."/>
            <person name="Martin J."/>
            <person name="McCluskey K."/>
            <person name="Medina H.R."/>
            <person name="Miralles-Duran A."/>
            <person name="Miyazaki A."/>
            <person name="Munoz-Torres E."/>
            <person name="Oguiza J.A."/>
            <person name="Ohm R."/>
            <person name="Olmedo M."/>
            <person name="Orejas M."/>
            <person name="Ortiz-Castellanos L."/>
            <person name="Pisabarro A.G."/>
            <person name="Rodriguez-Romero J."/>
            <person name="Ruiz-Herrera J."/>
            <person name="Ruiz-Vazquez R."/>
            <person name="Sanz C."/>
            <person name="Schackwitz W."/>
            <person name="Schmutz J."/>
            <person name="Shahriari M."/>
            <person name="Shelest E."/>
            <person name="Silva-Franco F."/>
            <person name="Soanes D."/>
            <person name="Syed K."/>
            <person name="Tagua V.G."/>
            <person name="Talbot N.J."/>
            <person name="Thon M."/>
            <person name="De vries R.P."/>
            <person name="Wiebenga A."/>
            <person name="Yadav J.S."/>
            <person name="Braun E.L."/>
            <person name="Baker S."/>
            <person name="Garre V."/>
            <person name="Horwitz B."/>
            <person name="Torres-Martinez S."/>
            <person name="Idnurm A."/>
            <person name="Herrera-Estrella A."/>
            <person name="Gabaldon T."/>
            <person name="Grigoriev I.V."/>
        </authorList>
    </citation>
    <scope>NUCLEOTIDE SEQUENCE [LARGE SCALE GENOMIC DNA]</scope>
    <source>
        <strain evidence="3">NRRL 1555(-)</strain>
    </source>
</reference>
<dbReference type="Gene3D" id="1.10.443.20">
    <property type="entry name" value="Centromere DNA-binding protein complex CBF3 subunit, domain 2"/>
    <property type="match status" value="1"/>
</dbReference>
<evidence type="ECO:0000313" key="3">
    <source>
        <dbReference type="Proteomes" id="UP000077315"/>
    </source>
</evidence>
<dbReference type="VEuPathDB" id="FungiDB:PHYBLDRAFT_118157"/>
<proteinExistence type="predicted"/>